<accession>N4W895</accession>
<evidence type="ECO:0000256" key="5">
    <source>
        <dbReference type="SAM" id="Phobius"/>
    </source>
</evidence>
<keyword evidence="5" id="KW-0812">Transmembrane</keyword>
<organism evidence="7 8">
    <name type="scientific">Gracilibacillus halophilus YIM-C55.5</name>
    <dbReference type="NCBI Taxonomy" id="1308866"/>
    <lineage>
        <taxon>Bacteria</taxon>
        <taxon>Bacillati</taxon>
        <taxon>Bacillota</taxon>
        <taxon>Bacilli</taxon>
        <taxon>Bacillales</taxon>
        <taxon>Bacillaceae</taxon>
        <taxon>Gracilibacillus</taxon>
    </lineage>
</organism>
<proteinExistence type="predicted"/>
<dbReference type="PATRIC" id="fig|1308866.3.peg.2102"/>
<gene>
    <name evidence="7" type="ORF">J416_10366</name>
</gene>
<dbReference type="SUPFAM" id="SSF46689">
    <property type="entry name" value="Homeodomain-like"/>
    <property type="match status" value="2"/>
</dbReference>
<dbReference type="PANTHER" id="PTHR43280">
    <property type="entry name" value="ARAC-FAMILY TRANSCRIPTIONAL REGULATOR"/>
    <property type="match status" value="1"/>
</dbReference>
<comment type="caution">
    <text evidence="7">The sequence shown here is derived from an EMBL/GenBank/DDBJ whole genome shotgun (WGS) entry which is preliminary data.</text>
</comment>
<keyword evidence="4" id="KW-0175">Coiled coil</keyword>
<keyword evidence="5" id="KW-0472">Membrane</keyword>
<dbReference type="OrthoDB" id="1975037at2"/>
<dbReference type="InterPro" id="IPR018062">
    <property type="entry name" value="HTH_AraC-typ_CS"/>
</dbReference>
<evidence type="ECO:0000259" key="6">
    <source>
        <dbReference type="PROSITE" id="PS01124"/>
    </source>
</evidence>
<name>N4W895_9BACI</name>
<dbReference type="PROSITE" id="PS01124">
    <property type="entry name" value="HTH_ARAC_FAMILY_2"/>
    <property type="match status" value="1"/>
</dbReference>
<dbReference type="InterPro" id="IPR041522">
    <property type="entry name" value="CdaR_GGDEF"/>
</dbReference>
<dbReference type="Pfam" id="PF12833">
    <property type="entry name" value="HTH_18"/>
    <property type="match status" value="1"/>
</dbReference>
<evidence type="ECO:0000256" key="2">
    <source>
        <dbReference type="ARBA" id="ARBA00023125"/>
    </source>
</evidence>
<dbReference type="SMART" id="SM00342">
    <property type="entry name" value="HTH_ARAC"/>
    <property type="match status" value="1"/>
</dbReference>
<keyword evidence="1" id="KW-0805">Transcription regulation</keyword>
<dbReference type="PANTHER" id="PTHR43280:SF10">
    <property type="entry name" value="REGULATORY PROTEIN POCR"/>
    <property type="match status" value="1"/>
</dbReference>
<evidence type="ECO:0000313" key="7">
    <source>
        <dbReference type="EMBL" id="ENH96493.1"/>
    </source>
</evidence>
<dbReference type="PROSITE" id="PS00041">
    <property type="entry name" value="HTH_ARAC_FAMILY_1"/>
    <property type="match status" value="1"/>
</dbReference>
<feature type="transmembrane region" description="Helical" evidence="5">
    <location>
        <begin position="12"/>
        <end position="32"/>
    </location>
</feature>
<keyword evidence="5" id="KW-1133">Transmembrane helix</keyword>
<feature type="domain" description="HTH araC/xylS-type" evidence="6">
    <location>
        <begin position="665"/>
        <end position="763"/>
    </location>
</feature>
<dbReference type="EMBL" id="APML01000041">
    <property type="protein sequence ID" value="ENH96493.1"/>
    <property type="molecule type" value="Genomic_DNA"/>
</dbReference>
<dbReference type="Proteomes" id="UP000012283">
    <property type="component" value="Unassembled WGS sequence"/>
</dbReference>
<keyword evidence="2" id="KW-0238">DNA-binding</keyword>
<feature type="transmembrane region" description="Helical" evidence="5">
    <location>
        <begin position="294"/>
        <end position="317"/>
    </location>
</feature>
<evidence type="ECO:0000313" key="8">
    <source>
        <dbReference type="Proteomes" id="UP000012283"/>
    </source>
</evidence>
<dbReference type="InterPro" id="IPR018060">
    <property type="entry name" value="HTH_AraC"/>
</dbReference>
<dbReference type="InterPro" id="IPR009057">
    <property type="entry name" value="Homeodomain-like_sf"/>
</dbReference>
<feature type="coiled-coil region" evidence="4">
    <location>
        <begin position="350"/>
        <end position="384"/>
    </location>
</feature>
<sequence>MKKFSTNHYYKLIAFFIILSAVPVIITGVLSYQQSSAAIINYSEEEKKQNIFQIQTNVEQILEYVDLSVTYFVRSAQTQHYLRQDMKAATFSDFHKLRSDLNHLQTLDTGIEDIVLVSMEHRWLINNDGLQHLTHEDYDTIYSDYINTAEQSSWKVENAENIELPNATKKSCPQYINLVKKLPIRNSNPSGMVSVLIPTCELDETMAKKTEMESFIVLDESDSMIAHSNQNVIGKQSYLPPSLLESIHKDSGQGQFNFEIEETDYKVSYRVSDYNDWTYLSFVEMGDLHNKSSAIGWVTIWICGILLVLSMIISFIGSKILYKPIKKLKLAIDHTQDSPLPEHNRNQNEFELIETHINQLSNKNNQLERRMQSQINQLKQLFVMRLLQGKVSQHELPLKLKNFNYDIANGTWLTTFSLQIDSVENSKFENSDQDLLLFAINNLIEDLISTNDRLTPVVINDVQVTVLMSRCQDDAQYTHFINQKAKIIQEHIQEFFGLSASIGISKPFDSLIEAPKSFKESKEALKYRLKLGYRSIIFYENLNRKYTTLASYPTSIRNRLLDAIKLSDKSTAIEETQAFFDYLQKHDMHHQQMELYISRLLYELVELRELLGVSKQTVEYEELTVTLEDFHTFHELRNWLTSAIIFPLIDHAEARAESKNKKISDLMIQLIQDRYNEDLSLDIVAAELHYNPNYLSSIFQKETHYSFSEYLLHFRLSKAKEWLTTTNMSVKEIAEQLQYNNSQNFIRSFRKLEGITPGKYRSRYKARQA</sequence>
<dbReference type="Gene3D" id="1.10.10.60">
    <property type="entry name" value="Homeodomain-like"/>
    <property type="match status" value="2"/>
</dbReference>
<protein>
    <submittedName>
        <fullName evidence="7">Transcriptional regulator</fullName>
    </submittedName>
</protein>
<reference evidence="7 8" key="1">
    <citation type="submission" date="2013-03" db="EMBL/GenBank/DDBJ databases">
        <title>Draft genome sequence of Gracibacillus halophilus YIM-C55.5, a moderately halophilic and thermophilic organism from the Xiaochaidamu salt lake.</title>
        <authorList>
            <person name="Sugumar T."/>
            <person name="Polireddy D.R."/>
            <person name="Antony A."/>
            <person name="Madhava Y.R."/>
            <person name="Sivakumar N."/>
        </authorList>
    </citation>
    <scope>NUCLEOTIDE SEQUENCE [LARGE SCALE GENOMIC DNA]</scope>
    <source>
        <strain evidence="7 8">YIM-C55.5</strain>
    </source>
</reference>
<keyword evidence="8" id="KW-1185">Reference proteome</keyword>
<dbReference type="GO" id="GO:0003700">
    <property type="term" value="F:DNA-binding transcription factor activity"/>
    <property type="evidence" value="ECO:0007669"/>
    <property type="project" value="InterPro"/>
</dbReference>
<dbReference type="AlphaFoldDB" id="N4W895"/>
<dbReference type="GO" id="GO:0043565">
    <property type="term" value="F:sequence-specific DNA binding"/>
    <property type="evidence" value="ECO:0007669"/>
    <property type="project" value="InterPro"/>
</dbReference>
<evidence type="ECO:0000256" key="3">
    <source>
        <dbReference type="ARBA" id="ARBA00023163"/>
    </source>
</evidence>
<dbReference type="Pfam" id="PF17853">
    <property type="entry name" value="GGDEF_2"/>
    <property type="match status" value="1"/>
</dbReference>
<dbReference type="STRING" id="1308866.J416_10366"/>
<keyword evidence="3" id="KW-0804">Transcription</keyword>
<evidence type="ECO:0000256" key="4">
    <source>
        <dbReference type="SAM" id="Coils"/>
    </source>
</evidence>
<dbReference type="RefSeq" id="WP_003469907.1">
    <property type="nucleotide sequence ID" value="NZ_APML01000041.1"/>
</dbReference>
<dbReference type="eggNOG" id="COG2207">
    <property type="taxonomic scope" value="Bacteria"/>
</dbReference>
<evidence type="ECO:0000256" key="1">
    <source>
        <dbReference type="ARBA" id="ARBA00023015"/>
    </source>
</evidence>